<proteinExistence type="inferred from homology"/>
<dbReference type="Gene3D" id="3.10.105.10">
    <property type="entry name" value="Dipeptide-binding Protein, Domain 3"/>
    <property type="match status" value="1"/>
</dbReference>
<evidence type="ECO:0000256" key="1">
    <source>
        <dbReference type="ARBA" id="ARBA00005695"/>
    </source>
</evidence>
<dbReference type="GO" id="GO:0015833">
    <property type="term" value="P:peptide transport"/>
    <property type="evidence" value="ECO:0007669"/>
    <property type="project" value="TreeGrafter"/>
</dbReference>
<dbReference type="AlphaFoldDB" id="A0A238XVV9"/>
<gene>
    <name evidence="6" type="ORF">SAMN04488503_0467</name>
</gene>
<dbReference type="InterPro" id="IPR000914">
    <property type="entry name" value="SBP_5_dom"/>
</dbReference>
<dbReference type="PIRSF" id="PIRSF002741">
    <property type="entry name" value="MppA"/>
    <property type="match status" value="1"/>
</dbReference>
<evidence type="ECO:0000256" key="3">
    <source>
        <dbReference type="ARBA" id="ARBA00022729"/>
    </source>
</evidence>
<sequence length="543" mass="60935">MALVLLSACGRGDAGRAPRETGGGPASASNAARPAYGGRLVEATIGEPSNLIPPLATDSSSHEISSLIYVAPLKYDKNINLVPDAAKSFEILEDGRLLRFTLRNDIRWTDGVPLTARDVEFTYKLMVDPSTPTAYAEDYLAVKSFRLVDDYTFEVRYDTPFARALVTWASAILPRHLLEGQDLLKTPLARQPVGAGPYMLKEWTAGNRLVLVANPDYFEGRAYIDEVVMRIIPDQTTQFMELKSGNLDLMGLTPQQYLYQTGEDGWAAQYRKFQYLASGYAFLGYNMRSPLFSDVRVRRAILHAIDKDEIVRGVLAGLGVAACGPYKPGAWAFNGRIPANEFDPEKARRLFAEAGWTRQGPDGMLTNAQGQPFAFTILTNQGNSQRIKAAIIIQSRLKDMGVIVRIRTVEWAAFIKEFVDKGRFDAVLLSWNILEDPDLYDVWHSSKAVPGGLNFTGFKNAELDDLLERGRRMLDQKRRKPLYDRLQEILHEEQPYCFLYVPMALPMVHERVMGIEPAPAGIKHNSIRWWISRQGQAPELKEQ</sequence>
<organism evidence="6 7">
    <name type="scientific">Humidesulfovibrio mexicanus</name>
    <dbReference type="NCBI Taxonomy" id="147047"/>
    <lineage>
        <taxon>Bacteria</taxon>
        <taxon>Pseudomonadati</taxon>
        <taxon>Thermodesulfobacteriota</taxon>
        <taxon>Desulfovibrionia</taxon>
        <taxon>Desulfovibrionales</taxon>
        <taxon>Desulfovibrionaceae</taxon>
        <taxon>Humidesulfovibrio</taxon>
    </lineage>
</organism>
<dbReference type="FunFam" id="3.10.105.10:FF:000006">
    <property type="entry name" value="Peptide ABC transporter substrate-binding protein"/>
    <property type="match status" value="1"/>
</dbReference>
<evidence type="ECO:0000313" key="6">
    <source>
        <dbReference type="EMBL" id="SNR62872.1"/>
    </source>
</evidence>
<dbReference type="InterPro" id="IPR039424">
    <property type="entry name" value="SBP_5"/>
</dbReference>
<feature type="domain" description="Solute-binding protein family 5" evidence="5">
    <location>
        <begin position="81"/>
        <end position="438"/>
    </location>
</feature>
<dbReference type="CDD" id="cd08514">
    <property type="entry name" value="PBP2_AppA_like"/>
    <property type="match status" value="1"/>
</dbReference>
<evidence type="ECO:0000259" key="5">
    <source>
        <dbReference type="Pfam" id="PF00496"/>
    </source>
</evidence>
<dbReference type="Pfam" id="PF00496">
    <property type="entry name" value="SBP_bac_5"/>
    <property type="match status" value="1"/>
</dbReference>
<dbReference type="Gene3D" id="3.40.190.10">
    <property type="entry name" value="Periplasmic binding protein-like II"/>
    <property type="match status" value="1"/>
</dbReference>
<dbReference type="InterPro" id="IPR030678">
    <property type="entry name" value="Peptide/Ni-bd"/>
</dbReference>
<dbReference type="GO" id="GO:0043190">
    <property type="term" value="C:ATP-binding cassette (ABC) transporter complex"/>
    <property type="evidence" value="ECO:0007669"/>
    <property type="project" value="InterPro"/>
</dbReference>
<evidence type="ECO:0000256" key="2">
    <source>
        <dbReference type="ARBA" id="ARBA00022448"/>
    </source>
</evidence>
<keyword evidence="7" id="KW-1185">Reference proteome</keyword>
<feature type="region of interest" description="Disordered" evidence="4">
    <location>
        <begin position="12"/>
        <end position="32"/>
    </location>
</feature>
<dbReference type="PANTHER" id="PTHR30290:SF38">
    <property type="entry name" value="D,D-DIPEPTIDE-BINDING PERIPLASMIC PROTEIN DDPA-RELATED"/>
    <property type="match status" value="1"/>
</dbReference>
<evidence type="ECO:0000256" key="4">
    <source>
        <dbReference type="SAM" id="MobiDB-lite"/>
    </source>
</evidence>
<evidence type="ECO:0000313" key="7">
    <source>
        <dbReference type="Proteomes" id="UP000198324"/>
    </source>
</evidence>
<name>A0A238XVV9_9BACT</name>
<dbReference type="EMBL" id="FZOC01000001">
    <property type="protein sequence ID" value="SNR62872.1"/>
    <property type="molecule type" value="Genomic_DNA"/>
</dbReference>
<dbReference type="SUPFAM" id="SSF53850">
    <property type="entry name" value="Periplasmic binding protein-like II"/>
    <property type="match status" value="1"/>
</dbReference>
<dbReference type="PANTHER" id="PTHR30290">
    <property type="entry name" value="PERIPLASMIC BINDING COMPONENT OF ABC TRANSPORTER"/>
    <property type="match status" value="1"/>
</dbReference>
<keyword evidence="2" id="KW-0813">Transport</keyword>
<accession>A0A238XVV9</accession>
<dbReference type="Gene3D" id="3.90.76.10">
    <property type="entry name" value="Dipeptide-binding Protein, Domain 1"/>
    <property type="match status" value="1"/>
</dbReference>
<protein>
    <submittedName>
        <fullName evidence="6">Peptide/nickel transport system substrate-binding protein</fullName>
    </submittedName>
</protein>
<reference evidence="6 7" key="1">
    <citation type="submission" date="2017-06" db="EMBL/GenBank/DDBJ databases">
        <authorList>
            <person name="Kim H.J."/>
            <person name="Triplett B.A."/>
        </authorList>
    </citation>
    <scope>NUCLEOTIDE SEQUENCE [LARGE SCALE GENOMIC DNA]</scope>
    <source>
        <strain evidence="6 7">DSM 13116</strain>
    </source>
</reference>
<dbReference type="GO" id="GO:0030288">
    <property type="term" value="C:outer membrane-bounded periplasmic space"/>
    <property type="evidence" value="ECO:0007669"/>
    <property type="project" value="UniProtKB-ARBA"/>
</dbReference>
<keyword evidence="3" id="KW-0732">Signal</keyword>
<dbReference type="GO" id="GO:1904680">
    <property type="term" value="F:peptide transmembrane transporter activity"/>
    <property type="evidence" value="ECO:0007669"/>
    <property type="project" value="TreeGrafter"/>
</dbReference>
<dbReference type="Proteomes" id="UP000198324">
    <property type="component" value="Unassembled WGS sequence"/>
</dbReference>
<comment type="similarity">
    <text evidence="1">Belongs to the bacterial solute-binding protein 5 family.</text>
</comment>